<reference evidence="7 8" key="1">
    <citation type="submission" date="2024-10" db="EMBL/GenBank/DDBJ databases">
        <title>The Natural Products Discovery Center: Release of the First 8490 Sequenced Strains for Exploring Actinobacteria Biosynthetic Diversity.</title>
        <authorList>
            <person name="Kalkreuter E."/>
            <person name="Kautsar S.A."/>
            <person name="Yang D."/>
            <person name="Bader C.D."/>
            <person name="Teijaro C.N."/>
            <person name="Fluegel L."/>
            <person name="Davis C.M."/>
            <person name="Simpson J.R."/>
            <person name="Lauterbach L."/>
            <person name="Steele A.D."/>
            <person name="Gui C."/>
            <person name="Meng S."/>
            <person name="Li G."/>
            <person name="Viehrig K."/>
            <person name="Ye F."/>
            <person name="Su P."/>
            <person name="Kiefer A.F."/>
            <person name="Nichols A."/>
            <person name="Cepeda A.J."/>
            <person name="Yan W."/>
            <person name="Fan B."/>
            <person name="Jiang Y."/>
            <person name="Adhikari A."/>
            <person name="Zheng C.-J."/>
            <person name="Schuster L."/>
            <person name="Cowan T.M."/>
            <person name="Smanski M.J."/>
            <person name="Chevrette M.G."/>
            <person name="De Carvalho L.P.S."/>
            <person name="Shen B."/>
        </authorList>
    </citation>
    <scope>NUCLEOTIDE SEQUENCE [LARGE SCALE GENOMIC DNA]</scope>
    <source>
        <strain evidence="7 8">NPDC019377</strain>
    </source>
</reference>
<keyword evidence="5" id="KW-0804">Transcription</keyword>
<evidence type="ECO:0000256" key="2">
    <source>
        <dbReference type="ARBA" id="ARBA00023015"/>
    </source>
</evidence>
<dbReference type="PRINTS" id="PR00039">
    <property type="entry name" value="HTHLYSR"/>
</dbReference>
<dbReference type="PANTHER" id="PTHR30346:SF0">
    <property type="entry name" value="HCA OPERON TRANSCRIPTIONAL ACTIVATOR HCAR"/>
    <property type="match status" value="1"/>
</dbReference>
<evidence type="ECO:0000313" key="7">
    <source>
        <dbReference type="EMBL" id="MFI2228876.1"/>
    </source>
</evidence>
<keyword evidence="2" id="KW-0805">Transcription regulation</keyword>
<evidence type="ECO:0000256" key="1">
    <source>
        <dbReference type="ARBA" id="ARBA00009437"/>
    </source>
</evidence>
<dbReference type="PROSITE" id="PS50931">
    <property type="entry name" value="HTH_LYSR"/>
    <property type="match status" value="1"/>
</dbReference>
<dbReference type="Proteomes" id="UP001611494">
    <property type="component" value="Unassembled WGS sequence"/>
</dbReference>
<keyword evidence="3" id="KW-0238">DNA-binding</keyword>
<organism evidence="7 8">
    <name type="scientific">Nocardia testacea</name>
    <dbReference type="NCBI Taxonomy" id="248551"/>
    <lineage>
        <taxon>Bacteria</taxon>
        <taxon>Bacillati</taxon>
        <taxon>Actinomycetota</taxon>
        <taxon>Actinomycetes</taxon>
        <taxon>Mycobacteriales</taxon>
        <taxon>Nocardiaceae</taxon>
        <taxon>Nocardia</taxon>
    </lineage>
</organism>
<sequence length="300" mass="31723">MELRALRYFVTVAEELHFGRAAERLHIAQPAVSQQIAGLERELGVRLLDRSSRRVRLTAAGARVLDAARTALAAAEHVRLAADPPAGTLRMGAAAGLTARLEHGIDALRGNGSPFDVVLVDLPLTARLNALRRGELDLVLARGEPAEPGIEAIPTWTEPLLAIVSARHPLAGRATLGPSDLIGTALRMPSRRHDRHLHDAVAAAMRGTGIRFEPGRPAGPARDTVVEIGSDPHSWTVLPADQITEIGATRVAAIPFDPPLTITGTVLVPEYGPGHAARCAAFAFAGAPTDAAPTEHARPH</sequence>
<dbReference type="RefSeq" id="WP_397059366.1">
    <property type="nucleotide sequence ID" value="NZ_JBIRYL010000001.1"/>
</dbReference>
<keyword evidence="8" id="KW-1185">Reference proteome</keyword>
<dbReference type="InterPro" id="IPR036390">
    <property type="entry name" value="WH_DNA-bd_sf"/>
</dbReference>
<evidence type="ECO:0000259" key="6">
    <source>
        <dbReference type="PROSITE" id="PS50931"/>
    </source>
</evidence>
<dbReference type="SUPFAM" id="SSF46785">
    <property type="entry name" value="Winged helix' DNA-binding domain"/>
    <property type="match status" value="1"/>
</dbReference>
<gene>
    <name evidence="7" type="ORF">ACH49Z_03390</name>
</gene>
<protein>
    <submittedName>
        <fullName evidence="7">LysR family transcriptional regulator</fullName>
    </submittedName>
</protein>
<evidence type="ECO:0000256" key="5">
    <source>
        <dbReference type="ARBA" id="ARBA00023163"/>
    </source>
</evidence>
<evidence type="ECO:0000256" key="4">
    <source>
        <dbReference type="ARBA" id="ARBA00023159"/>
    </source>
</evidence>
<dbReference type="Gene3D" id="1.10.10.10">
    <property type="entry name" value="Winged helix-like DNA-binding domain superfamily/Winged helix DNA-binding domain"/>
    <property type="match status" value="1"/>
</dbReference>
<dbReference type="Gene3D" id="3.40.190.290">
    <property type="match status" value="1"/>
</dbReference>
<dbReference type="Pfam" id="PF00126">
    <property type="entry name" value="HTH_1"/>
    <property type="match status" value="1"/>
</dbReference>
<dbReference type="Pfam" id="PF03466">
    <property type="entry name" value="LysR_substrate"/>
    <property type="match status" value="1"/>
</dbReference>
<dbReference type="InterPro" id="IPR000847">
    <property type="entry name" value="LysR_HTH_N"/>
</dbReference>
<name>A0ABW7VRT5_9NOCA</name>
<keyword evidence="4" id="KW-0010">Activator</keyword>
<dbReference type="PANTHER" id="PTHR30346">
    <property type="entry name" value="TRANSCRIPTIONAL DUAL REGULATOR HCAR-RELATED"/>
    <property type="match status" value="1"/>
</dbReference>
<feature type="domain" description="HTH lysR-type" evidence="6">
    <location>
        <begin position="1"/>
        <end position="58"/>
    </location>
</feature>
<dbReference type="InterPro" id="IPR036388">
    <property type="entry name" value="WH-like_DNA-bd_sf"/>
</dbReference>
<comment type="similarity">
    <text evidence="1">Belongs to the LysR transcriptional regulatory family.</text>
</comment>
<evidence type="ECO:0000256" key="3">
    <source>
        <dbReference type="ARBA" id="ARBA00023125"/>
    </source>
</evidence>
<accession>A0ABW7VRT5</accession>
<dbReference type="InterPro" id="IPR005119">
    <property type="entry name" value="LysR_subst-bd"/>
</dbReference>
<proteinExistence type="inferred from homology"/>
<dbReference type="SUPFAM" id="SSF53850">
    <property type="entry name" value="Periplasmic binding protein-like II"/>
    <property type="match status" value="1"/>
</dbReference>
<evidence type="ECO:0000313" key="8">
    <source>
        <dbReference type="Proteomes" id="UP001611494"/>
    </source>
</evidence>
<comment type="caution">
    <text evidence="7">The sequence shown here is derived from an EMBL/GenBank/DDBJ whole genome shotgun (WGS) entry which is preliminary data.</text>
</comment>
<dbReference type="EMBL" id="JBIRYL010000001">
    <property type="protein sequence ID" value="MFI2228876.1"/>
    <property type="molecule type" value="Genomic_DNA"/>
</dbReference>